<name>A0A0F9G633_9ZZZZ</name>
<organism evidence="1">
    <name type="scientific">marine sediment metagenome</name>
    <dbReference type="NCBI Taxonomy" id="412755"/>
    <lineage>
        <taxon>unclassified sequences</taxon>
        <taxon>metagenomes</taxon>
        <taxon>ecological metagenomes</taxon>
    </lineage>
</organism>
<accession>A0A0F9G633</accession>
<sequence>MSTDYQIGRAKLAVMEALDDLGATSREDAVPIGEVDERVGDLSRYSGRSNFKIIQEMLRDQTIEATFDTPITVWLTPKGLECFRG</sequence>
<dbReference type="AlphaFoldDB" id="A0A0F9G633"/>
<evidence type="ECO:0008006" key="2">
    <source>
        <dbReference type="Google" id="ProtNLM"/>
    </source>
</evidence>
<reference evidence="1" key="1">
    <citation type="journal article" date="2015" name="Nature">
        <title>Complex archaea that bridge the gap between prokaryotes and eukaryotes.</title>
        <authorList>
            <person name="Spang A."/>
            <person name="Saw J.H."/>
            <person name="Jorgensen S.L."/>
            <person name="Zaremba-Niedzwiedzka K."/>
            <person name="Martijn J."/>
            <person name="Lind A.E."/>
            <person name="van Eijk R."/>
            <person name="Schleper C."/>
            <person name="Guy L."/>
            <person name="Ettema T.J."/>
        </authorList>
    </citation>
    <scope>NUCLEOTIDE SEQUENCE</scope>
</reference>
<evidence type="ECO:0000313" key="1">
    <source>
        <dbReference type="EMBL" id="KKL64985.1"/>
    </source>
</evidence>
<protein>
    <recommendedName>
        <fullName evidence="2">Restriction system protein Mrr-like N-terminal domain-containing protein</fullName>
    </recommendedName>
</protein>
<proteinExistence type="predicted"/>
<gene>
    <name evidence="1" type="ORF">LCGC14_2159540</name>
</gene>
<dbReference type="EMBL" id="LAZR01027676">
    <property type="protein sequence ID" value="KKL64985.1"/>
    <property type="molecule type" value="Genomic_DNA"/>
</dbReference>
<comment type="caution">
    <text evidence="1">The sequence shown here is derived from an EMBL/GenBank/DDBJ whole genome shotgun (WGS) entry which is preliminary data.</text>
</comment>